<dbReference type="Pfam" id="PF00732">
    <property type="entry name" value="GMC_oxred_N"/>
    <property type="match status" value="1"/>
</dbReference>
<name>A0ABP4YD68_9MICO</name>
<evidence type="ECO:0000259" key="5">
    <source>
        <dbReference type="PROSITE" id="PS00624"/>
    </source>
</evidence>
<dbReference type="PROSITE" id="PS00624">
    <property type="entry name" value="GMC_OXRED_2"/>
    <property type="match status" value="1"/>
</dbReference>
<evidence type="ECO:0000256" key="1">
    <source>
        <dbReference type="ARBA" id="ARBA00001974"/>
    </source>
</evidence>
<dbReference type="SUPFAM" id="SSF51905">
    <property type="entry name" value="FAD/NAD(P)-binding domain"/>
    <property type="match status" value="1"/>
</dbReference>
<gene>
    <name evidence="6" type="ORF">GCM10009749_17510</name>
</gene>
<dbReference type="InterPro" id="IPR007867">
    <property type="entry name" value="GMC_OxRtase_C"/>
</dbReference>
<feature type="domain" description="Glucose-methanol-choline oxidoreductase N-terminal" evidence="5">
    <location>
        <begin position="249"/>
        <end position="263"/>
    </location>
</feature>
<reference evidence="7" key="1">
    <citation type="journal article" date="2019" name="Int. J. Syst. Evol. Microbiol.">
        <title>The Global Catalogue of Microorganisms (GCM) 10K type strain sequencing project: providing services to taxonomists for standard genome sequencing and annotation.</title>
        <authorList>
            <consortium name="The Broad Institute Genomics Platform"/>
            <consortium name="The Broad Institute Genome Sequencing Center for Infectious Disease"/>
            <person name="Wu L."/>
            <person name="Ma J."/>
        </authorList>
    </citation>
    <scope>NUCLEOTIDE SEQUENCE [LARGE SCALE GENOMIC DNA]</scope>
    <source>
        <strain evidence="7">JCM 14322</strain>
    </source>
</reference>
<accession>A0ABP4YD68</accession>
<dbReference type="InterPro" id="IPR036188">
    <property type="entry name" value="FAD/NAD-bd_sf"/>
</dbReference>
<dbReference type="EMBL" id="BAAANJ010000005">
    <property type="protein sequence ID" value="GAA1809510.1"/>
    <property type="molecule type" value="Genomic_DNA"/>
</dbReference>
<dbReference type="PANTHER" id="PTHR11552:SF147">
    <property type="entry name" value="CHOLINE DEHYDROGENASE, MITOCHONDRIAL"/>
    <property type="match status" value="1"/>
</dbReference>
<dbReference type="Proteomes" id="UP001500002">
    <property type="component" value="Unassembled WGS sequence"/>
</dbReference>
<dbReference type="InterPro" id="IPR000172">
    <property type="entry name" value="GMC_OxRdtase_N"/>
</dbReference>
<keyword evidence="3" id="KW-0285">Flavoprotein</keyword>
<dbReference type="Pfam" id="PF05199">
    <property type="entry name" value="GMC_oxred_C"/>
    <property type="match status" value="1"/>
</dbReference>
<dbReference type="PANTHER" id="PTHR11552">
    <property type="entry name" value="GLUCOSE-METHANOL-CHOLINE GMC OXIDOREDUCTASE"/>
    <property type="match status" value="1"/>
</dbReference>
<dbReference type="Gene3D" id="3.30.410.40">
    <property type="match status" value="1"/>
</dbReference>
<dbReference type="InterPro" id="IPR012132">
    <property type="entry name" value="GMC_OxRdtase"/>
</dbReference>
<evidence type="ECO:0000313" key="7">
    <source>
        <dbReference type="Proteomes" id="UP001500002"/>
    </source>
</evidence>
<comment type="similarity">
    <text evidence="2">Belongs to the GMC oxidoreductase family.</text>
</comment>
<sequence length="510" mass="54897">MTGRPDSETTDFLVLGGGTSGCVVAARLLAAGHRVTLIEAGPDYGSLIDGSWPRELLDAAALPLDSHDWGYCGVGAGGQPLRYERARVLGGCSAHNGCTQTAGWAGDYDEWAAQGSVGWDAASLSEDFEHAMDALRLRFYSEEEIQPFHRAFIDSSVDAGLNYQHDLHQLDGAQGVGCAPVNVVDGMRMNTAFAFLDAWRSSPELTVIDRAHVETVLIQGGTVAAVGARYRRDGQLHVARADRVVLCAGAYGSPEILLRSGIGPAGHLSDLGIPNAVHLPGVGENLQEHPAVHLEYAGSAELASALADFAATQWLPEEQTVVKLRSPHADGPFDLHVYPWIEPDADLEHGWRAVFPVSQLRPRSRGTVRLRSADPDAAAVVDPGFLSDPGAADLGSLRFGLNWITTNIVEGTMSRFLGHALHDLAQYRDSEVDEWIRRHHTHYWHPAGSCRMGAETDPMSVVRHDGSVIGVEGLTIADASIFPDIPRATPALPVVVVAERIARFLLDGHR</sequence>
<dbReference type="PIRSF" id="PIRSF000137">
    <property type="entry name" value="Alcohol_oxidase"/>
    <property type="match status" value="1"/>
</dbReference>
<comment type="cofactor">
    <cofactor evidence="1">
        <name>FAD</name>
        <dbReference type="ChEBI" id="CHEBI:57692"/>
    </cofactor>
</comment>
<evidence type="ECO:0000313" key="6">
    <source>
        <dbReference type="EMBL" id="GAA1809510.1"/>
    </source>
</evidence>
<dbReference type="PROSITE" id="PS51257">
    <property type="entry name" value="PROKAR_LIPOPROTEIN"/>
    <property type="match status" value="1"/>
</dbReference>
<keyword evidence="4" id="KW-0274">FAD</keyword>
<protein>
    <submittedName>
        <fullName evidence="6">GMC family oxidoreductase</fullName>
    </submittedName>
</protein>
<evidence type="ECO:0000256" key="3">
    <source>
        <dbReference type="ARBA" id="ARBA00022630"/>
    </source>
</evidence>
<evidence type="ECO:0000256" key="2">
    <source>
        <dbReference type="ARBA" id="ARBA00010790"/>
    </source>
</evidence>
<proteinExistence type="inferred from homology"/>
<organism evidence="6 7">
    <name type="scientific">Agromyces neolithicus</name>
    <dbReference type="NCBI Taxonomy" id="269420"/>
    <lineage>
        <taxon>Bacteria</taxon>
        <taxon>Bacillati</taxon>
        <taxon>Actinomycetota</taxon>
        <taxon>Actinomycetes</taxon>
        <taxon>Micrococcales</taxon>
        <taxon>Microbacteriaceae</taxon>
        <taxon>Agromyces</taxon>
    </lineage>
</organism>
<comment type="caution">
    <text evidence="6">The sequence shown here is derived from an EMBL/GenBank/DDBJ whole genome shotgun (WGS) entry which is preliminary data.</text>
</comment>
<dbReference type="RefSeq" id="WP_344295472.1">
    <property type="nucleotide sequence ID" value="NZ_BAAANJ010000005.1"/>
</dbReference>
<keyword evidence="7" id="KW-1185">Reference proteome</keyword>
<dbReference type="Gene3D" id="3.50.50.60">
    <property type="entry name" value="FAD/NAD(P)-binding domain"/>
    <property type="match status" value="1"/>
</dbReference>
<evidence type="ECO:0000256" key="4">
    <source>
        <dbReference type="ARBA" id="ARBA00022827"/>
    </source>
</evidence>
<dbReference type="SUPFAM" id="SSF54373">
    <property type="entry name" value="FAD-linked reductases, C-terminal domain"/>
    <property type="match status" value="1"/>
</dbReference>